<dbReference type="Proteomes" id="UP000008694">
    <property type="component" value="Unassembled WGS sequence"/>
</dbReference>
<gene>
    <name evidence="2" type="ORF">ARALYDRAFT_341965</name>
</gene>
<dbReference type="STRING" id="81972.D7L8G4"/>
<feature type="region of interest" description="Disordered" evidence="1">
    <location>
        <begin position="407"/>
        <end position="427"/>
    </location>
</feature>
<sequence>MELPPPPERSKRLHNFTLPYLRWGQQRFLRCVKLPHHNRSPSSSSPSPDHRSHNGGLVGELRVDLVYDANKPKLSVLGNGGDNNGDVVAAAARPWNLRTRRAACNEPGDESTRIIESSSSLRRHEIGVKRGGSEDGGDGDSQHKNEKVKFSVSLLREEIEQDFSALIGKRPPRRPKKRPRLVQKQMNSCKKKVSEQSFIFPPNRAKRTIMICTESNHQRISFAGDLGQSDKGPPMEHQPSGPVRRDTALLDSSNSDFEFHISRNFDPEDSSPADEIFADGMILPVLPFQVTAGSTMPKRLYKYELPPIVSAPSLSSYLPPLPLPLPEHSIKYSVKETRGSVNGRGSVANSDSEAEKSSKSFWSFKRSSSLNCDIKKSLICSFPRLTRSNSTGSVMNSKREMLRDINKHSSQRHGVPRPGVNQSSHMRPPSSLCCSSYQFRPQKHAGKNGGGRGGSFWIAPVIGGPSPFGLGSILRLTKEKKKK</sequence>
<accession>D7L8G4</accession>
<dbReference type="InterPro" id="IPR012438">
    <property type="entry name" value="DUF1639"/>
</dbReference>
<proteinExistence type="predicted"/>
<feature type="compositionally biased region" description="Basic residues" evidence="1">
    <location>
        <begin position="170"/>
        <end position="181"/>
    </location>
</feature>
<reference evidence="3" key="1">
    <citation type="journal article" date="2011" name="Nat. Genet.">
        <title>The Arabidopsis lyrata genome sequence and the basis of rapid genome size change.</title>
        <authorList>
            <person name="Hu T.T."/>
            <person name="Pattyn P."/>
            <person name="Bakker E.G."/>
            <person name="Cao J."/>
            <person name="Cheng J.-F."/>
            <person name="Clark R.M."/>
            <person name="Fahlgren N."/>
            <person name="Fawcett J.A."/>
            <person name="Grimwood J."/>
            <person name="Gundlach H."/>
            <person name="Haberer G."/>
            <person name="Hollister J.D."/>
            <person name="Ossowski S."/>
            <person name="Ottilar R.P."/>
            <person name="Salamov A.A."/>
            <person name="Schneeberger K."/>
            <person name="Spannagl M."/>
            <person name="Wang X."/>
            <person name="Yang L."/>
            <person name="Nasrallah M.E."/>
            <person name="Bergelson J."/>
            <person name="Carrington J.C."/>
            <person name="Gaut B.S."/>
            <person name="Schmutz J."/>
            <person name="Mayer K.F.X."/>
            <person name="Van de Peer Y."/>
            <person name="Grigoriev I.V."/>
            <person name="Nordborg M."/>
            <person name="Weigel D."/>
            <person name="Guo Y.-L."/>
        </authorList>
    </citation>
    <scope>NUCLEOTIDE SEQUENCE [LARGE SCALE GENOMIC DNA]</scope>
    <source>
        <strain evidence="3">cv. MN47</strain>
    </source>
</reference>
<dbReference type="EMBL" id="GL348715">
    <property type="protein sequence ID" value="EFH59383.1"/>
    <property type="molecule type" value="Genomic_DNA"/>
</dbReference>
<dbReference type="PANTHER" id="PTHR36757:SF2">
    <property type="entry name" value="MEMBRANE-ASSOCIATED KINASE REGULATOR"/>
    <property type="match status" value="1"/>
</dbReference>
<evidence type="ECO:0000256" key="1">
    <source>
        <dbReference type="SAM" id="MobiDB-lite"/>
    </source>
</evidence>
<dbReference type="Pfam" id="PF07797">
    <property type="entry name" value="DUF1639"/>
    <property type="match status" value="1"/>
</dbReference>
<protein>
    <submittedName>
        <fullName evidence="2">Uncharacterized protein</fullName>
    </submittedName>
</protein>
<name>D7L8G4_ARALL</name>
<dbReference type="AlphaFoldDB" id="D7L8G4"/>
<evidence type="ECO:0000313" key="2">
    <source>
        <dbReference type="EMBL" id="EFH59383.1"/>
    </source>
</evidence>
<organism evidence="3">
    <name type="scientific">Arabidopsis lyrata subsp. lyrata</name>
    <name type="common">Lyre-leaved rock-cress</name>
    <dbReference type="NCBI Taxonomy" id="81972"/>
    <lineage>
        <taxon>Eukaryota</taxon>
        <taxon>Viridiplantae</taxon>
        <taxon>Streptophyta</taxon>
        <taxon>Embryophyta</taxon>
        <taxon>Tracheophyta</taxon>
        <taxon>Spermatophyta</taxon>
        <taxon>Magnoliopsida</taxon>
        <taxon>eudicotyledons</taxon>
        <taxon>Gunneridae</taxon>
        <taxon>Pentapetalae</taxon>
        <taxon>rosids</taxon>
        <taxon>malvids</taxon>
        <taxon>Brassicales</taxon>
        <taxon>Brassicaceae</taxon>
        <taxon>Camelineae</taxon>
        <taxon>Arabidopsis</taxon>
    </lineage>
</organism>
<dbReference type="Gramene" id="fgenesh1_pg.C_scaffold_3001728">
    <property type="protein sequence ID" value="fgenesh1_pg.C_scaffold_3001728"/>
    <property type="gene ID" value="fgenesh1_pg.C_scaffold_3001728"/>
</dbReference>
<keyword evidence="3" id="KW-1185">Reference proteome</keyword>
<feature type="compositionally biased region" description="Basic and acidic residues" evidence="1">
    <location>
        <begin position="122"/>
        <end position="133"/>
    </location>
</feature>
<dbReference type="eggNOG" id="ENOG502RZ5W">
    <property type="taxonomic scope" value="Eukaryota"/>
</dbReference>
<feature type="region of interest" description="Disordered" evidence="1">
    <location>
        <begin position="102"/>
        <end position="146"/>
    </location>
</feature>
<dbReference type="PANTHER" id="PTHR36757">
    <property type="entry name" value="BNAANNG22500D PROTEIN"/>
    <property type="match status" value="1"/>
</dbReference>
<feature type="region of interest" description="Disordered" evidence="1">
    <location>
        <begin position="168"/>
        <end position="188"/>
    </location>
</feature>
<dbReference type="HOGENOM" id="CLU_558207_0_0_1"/>
<feature type="region of interest" description="Disordered" evidence="1">
    <location>
        <begin position="35"/>
        <end position="56"/>
    </location>
</feature>
<evidence type="ECO:0000313" key="3">
    <source>
        <dbReference type="Proteomes" id="UP000008694"/>
    </source>
</evidence>